<dbReference type="InterPro" id="IPR036640">
    <property type="entry name" value="ABC1_TM_sf"/>
</dbReference>
<dbReference type="InterPro" id="IPR011527">
    <property type="entry name" value="ABC1_TM_dom"/>
</dbReference>
<dbReference type="GO" id="GO:0015421">
    <property type="term" value="F:ABC-type oligopeptide transporter activity"/>
    <property type="evidence" value="ECO:0007669"/>
    <property type="project" value="TreeGrafter"/>
</dbReference>
<dbReference type="FunFam" id="3.40.50.300:FF:000205">
    <property type="entry name" value="ABC transporter B family member 4"/>
    <property type="match status" value="1"/>
</dbReference>
<dbReference type="FunFam" id="3.40.50.300:FF:000916">
    <property type="entry name" value="ABC transporter B family member 9"/>
    <property type="match status" value="1"/>
</dbReference>
<feature type="domain" description="ABC transporter" evidence="11">
    <location>
        <begin position="491"/>
        <end position="730"/>
    </location>
</feature>
<evidence type="ECO:0000313" key="13">
    <source>
        <dbReference type="Proteomes" id="UP000046392"/>
    </source>
</evidence>
<evidence type="ECO:0000256" key="9">
    <source>
        <dbReference type="SAM" id="Phobius"/>
    </source>
</evidence>
<dbReference type="FunFam" id="1.20.1560.10:FF:000009">
    <property type="entry name" value="ABC transporter B family member 1"/>
    <property type="match status" value="1"/>
</dbReference>
<dbReference type="GO" id="GO:0016887">
    <property type="term" value="F:ATP hydrolysis activity"/>
    <property type="evidence" value="ECO:0007669"/>
    <property type="project" value="InterPro"/>
</dbReference>
<feature type="transmembrane region" description="Helical" evidence="9">
    <location>
        <begin position="808"/>
        <end position="829"/>
    </location>
</feature>
<comment type="similarity">
    <text evidence="2">Belongs to the ABC transporter superfamily. ABCB family. Multidrug resistance exporter (TC 3.A.1.201) subfamily.</text>
</comment>
<feature type="transmembrane region" description="Helical" evidence="9">
    <location>
        <begin position="1032"/>
        <end position="1054"/>
    </location>
</feature>
<accession>A0A0N5BT62</accession>
<dbReference type="Pfam" id="PF00664">
    <property type="entry name" value="ABC_membrane"/>
    <property type="match status" value="2"/>
</dbReference>
<dbReference type="InterPro" id="IPR027417">
    <property type="entry name" value="P-loop_NTPase"/>
</dbReference>
<evidence type="ECO:0000256" key="2">
    <source>
        <dbReference type="ARBA" id="ARBA00007577"/>
    </source>
</evidence>
<keyword evidence="5" id="KW-0547">Nucleotide-binding</keyword>
<dbReference type="CDD" id="cd18577">
    <property type="entry name" value="ABC_6TM_Pgp_ABCB1_D1_like"/>
    <property type="match status" value="1"/>
</dbReference>
<dbReference type="WBParaSite" id="SPAL_0000905300.1">
    <property type="protein sequence ID" value="SPAL_0000905300.1"/>
    <property type="gene ID" value="SPAL_0000905300"/>
</dbReference>
<dbReference type="SUPFAM" id="SSF52540">
    <property type="entry name" value="P-loop containing nucleoside triphosphate hydrolases"/>
    <property type="match status" value="2"/>
</dbReference>
<keyword evidence="13" id="KW-1185">Reference proteome</keyword>
<evidence type="ECO:0000256" key="3">
    <source>
        <dbReference type="ARBA" id="ARBA00022448"/>
    </source>
</evidence>
<evidence type="ECO:0000256" key="8">
    <source>
        <dbReference type="ARBA" id="ARBA00023136"/>
    </source>
</evidence>
<feature type="transmembrane region" description="Helical" evidence="9">
    <location>
        <begin position="429"/>
        <end position="451"/>
    </location>
</feature>
<feature type="domain" description="ABC transporter" evidence="11">
    <location>
        <begin position="1129"/>
        <end position="1365"/>
    </location>
</feature>
<dbReference type="PANTHER" id="PTHR43394">
    <property type="entry name" value="ATP-DEPENDENT PERMEASE MDL1, MITOCHONDRIAL"/>
    <property type="match status" value="1"/>
</dbReference>
<feature type="domain" description="ABC transmembrane type-1" evidence="12">
    <location>
        <begin position="810"/>
        <end position="1095"/>
    </location>
</feature>
<dbReference type="InterPro" id="IPR017871">
    <property type="entry name" value="ABC_transporter-like_CS"/>
</dbReference>
<dbReference type="PANTHER" id="PTHR43394:SF27">
    <property type="entry name" value="ATP-DEPENDENT TRANSLOCASE ABCB1-LIKE"/>
    <property type="match status" value="1"/>
</dbReference>
<feature type="transmembrane region" description="Helical" evidence="9">
    <location>
        <begin position="954"/>
        <end position="971"/>
    </location>
</feature>
<keyword evidence="10" id="KW-0732">Signal</keyword>
<dbReference type="GO" id="GO:0090374">
    <property type="term" value="P:oligopeptide export from mitochondrion"/>
    <property type="evidence" value="ECO:0007669"/>
    <property type="project" value="TreeGrafter"/>
</dbReference>
<feature type="transmembrane region" description="Helical" evidence="9">
    <location>
        <begin position="390"/>
        <end position="417"/>
    </location>
</feature>
<proteinExistence type="inferred from homology"/>
<dbReference type="InterPro" id="IPR039421">
    <property type="entry name" value="Type_1_exporter"/>
</dbReference>
<name>A0A0N5BT62_STREA</name>
<feature type="transmembrane region" description="Helical" evidence="9">
    <location>
        <begin position="928"/>
        <end position="948"/>
    </location>
</feature>
<reference evidence="14" key="1">
    <citation type="submission" date="2017-02" db="UniProtKB">
        <authorList>
            <consortium name="WormBaseParasite"/>
        </authorList>
    </citation>
    <scope>IDENTIFICATION</scope>
</reference>
<dbReference type="SUPFAM" id="SSF90123">
    <property type="entry name" value="ABC transporter transmembrane region"/>
    <property type="match status" value="2"/>
</dbReference>
<organism evidence="13 14">
    <name type="scientific">Strongyloides papillosus</name>
    <name type="common">Intestinal threadworm</name>
    <dbReference type="NCBI Taxonomy" id="174720"/>
    <lineage>
        <taxon>Eukaryota</taxon>
        <taxon>Metazoa</taxon>
        <taxon>Ecdysozoa</taxon>
        <taxon>Nematoda</taxon>
        <taxon>Chromadorea</taxon>
        <taxon>Rhabditida</taxon>
        <taxon>Tylenchina</taxon>
        <taxon>Panagrolaimomorpha</taxon>
        <taxon>Strongyloidoidea</taxon>
        <taxon>Strongyloididae</taxon>
        <taxon>Strongyloides</taxon>
    </lineage>
</organism>
<protein>
    <submittedName>
        <fullName evidence="14">ABC transmembrane type-1 domain-containing protein</fullName>
    </submittedName>
</protein>
<sequence length="1370" mass="154542">MAVSLVLLGSLVHSHSTFHFACPTNQIFIASYVGRETIKIHCDGINFCHKDNDYRRKGIMCKYYEDEYACGGKTIFLSEILKDFNEDRIRHTCCLNKNNAFNAFNCHIHEIPEKKFRKINDDSFEFTSSEEGHLRGKIGFATSSEESEPYQFFTIPFNRLKYNKKPKYVVKSISKTKCWPTAEWLTGVPVNDTTTKNITKEEFEQSIYRCCIYYLGIGLLMLTTGYFQISCWEGVAERTVHKIRKKYFSSIIRQQIDWFDSGDMKTGNLSNKLSDDMERLREGLGDKISFLIQNVAGCISGICIGLYFDWQMTVVMLIFTPFIVITGSFMGRLIASRSIVEQSIYGECAEIAQETLVAIKTVHSMTGENRQLKMYDKALEKARKAGLRKYLYLGLGVGASQIMIFATYALSIMYIGLTMANKNSKYSGNFITVMMAVMSGSTALGTALPYFNNISMAYGASRTILKVLNSTPTIDAFADEGIKLGKISGYIEFKNIKFRYPNRSDVKILNDISINIKAGQKVAFVGTSGSGKSTILSLLLRFYDPESGEIYLDGHNIKQLNINNLREHIGVVSQEPVLFNGTIEENIKMGYINNENITRSEIVAACRQANILSFIETLPFGLKTKLGERGLQISGGQKQRIAIARAILRNPKILLLDEATSALDTESEKIVQEALDKVQENRTTIAISHRLSTIKSFDKVYVFQHGNVVEEGTYDSLYKSKGIFYKMVTDQEIAGRDTYCPQDIDDDKKSSVIRKKSSVSHEPFNTIESSAKSSSLSIKQYEDEIDENKIKPSSMGKIFKFNAKNWKFFILGLIGSCISGLTTPLFSLVYAQMFTIFTQPQDILKQQSYLLSAMFVVVGFIFAGGFMISSLSLGRAGENLTKKLRYETFKNLLRQDISFYDNKKHNTGKICTRLATDVPNVRFVFTRLPAVISCVVTLFGALGLGLYFGYQLTLILMLMIPLMIGAGYFQMKMQMHNQVKSDNKLEEAGLIFDETIDNIRTVHSFNLQRYFYNKFCDKLEEPFVARMSQTKVYGLVFAFSQSILPLFYGASFYFGSIFIKNLTMEPINVLRVFFTMTFCGNSTGQLASFIPDIVKARLAASLIFHLIEYPTKIDSLSQSGHKPKIKGKIKINHVHFSYPTRKSIKVLDDLSLECKEGQSVALVGHSGCGKSTIMQLLERFYYFRRGSIKIDGYNIEDINIQCLRNQVCIVSQEPTLFNCTIEENILFGLEDKNIPHEKVVEAAKIANIHSFISTLPEGYATMVNNNRLSGGQRQRIAIARAIVRDPKILLLDEATSALDSESEKVVQEALDNAKVGRTTLSICHRINTIQNCDKIIVINEGKVIETGNHQQLLAKNGLYKKLCDNQKLTE</sequence>
<feature type="transmembrane region" description="Helical" evidence="9">
    <location>
        <begin position="212"/>
        <end position="236"/>
    </location>
</feature>
<evidence type="ECO:0000256" key="7">
    <source>
        <dbReference type="ARBA" id="ARBA00022989"/>
    </source>
</evidence>
<evidence type="ECO:0000256" key="4">
    <source>
        <dbReference type="ARBA" id="ARBA00022692"/>
    </source>
</evidence>
<dbReference type="NCBIfam" id="NF010167">
    <property type="entry name" value="PRK13648.1"/>
    <property type="match status" value="2"/>
</dbReference>
<evidence type="ECO:0000256" key="1">
    <source>
        <dbReference type="ARBA" id="ARBA00004141"/>
    </source>
</evidence>
<dbReference type="CDD" id="cd18578">
    <property type="entry name" value="ABC_6TM_Pgp_ABCB1_D2_like"/>
    <property type="match status" value="1"/>
</dbReference>
<dbReference type="InterPro" id="IPR003593">
    <property type="entry name" value="AAA+_ATPase"/>
</dbReference>
<feature type="transmembrane region" description="Helical" evidence="9">
    <location>
        <begin position="849"/>
        <end position="873"/>
    </location>
</feature>
<dbReference type="Pfam" id="PF00005">
    <property type="entry name" value="ABC_tran"/>
    <property type="match status" value="2"/>
</dbReference>
<feature type="transmembrane region" description="Helical" evidence="9">
    <location>
        <begin position="288"/>
        <end position="308"/>
    </location>
</feature>
<feature type="signal peptide" evidence="10">
    <location>
        <begin position="1"/>
        <end position="16"/>
    </location>
</feature>
<dbReference type="SMART" id="SM00382">
    <property type="entry name" value="AAA"/>
    <property type="match status" value="2"/>
</dbReference>
<evidence type="ECO:0000259" key="12">
    <source>
        <dbReference type="PROSITE" id="PS50929"/>
    </source>
</evidence>
<evidence type="ECO:0000256" key="5">
    <source>
        <dbReference type="ARBA" id="ARBA00022741"/>
    </source>
</evidence>
<evidence type="ECO:0000256" key="10">
    <source>
        <dbReference type="SAM" id="SignalP"/>
    </source>
</evidence>
<dbReference type="GO" id="GO:0005524">
    <property type="term" value="F:ATP binding"/>
    <property type="evidence" value="ECO:0007669"/>
    <property type="project" value="UniProtKB-KW"/>
</dbReference>
<dbReference type="PROSITE" id="PS50893">
    <property type="entry name" value="ABC_TRANSPORTER_2"/>
    <property type="match status" value="2"/>
</dbReference>
<keyword evidence="3" id="KW-0813">Transport</keyword>
<keyword evidence="6" id="KW-0067">ATP-binding</keyword>
<feature type="domain" description="ABC transmembrane type-1" evidence="12">
    <location>
        <begin position="211"/>
        <end position="456"/>
    </location>
</feature>
<evidence type="ECO:0000256" key="6">
    <source>
        <dbReference type="ARBA" id="ARBA00022840"/>
    </source>
</evidence>
<dbReference type="GO" id="GO:0005743">
    <property type="term" value="C:mitochondrial inner membrane"/>
    <property type="evidence" value="ECO:0007669"/>
    <property type="project" value="TreeGrafter"/>
</dbReference>
<keyword evidence="7 9" id="KW-1133">Transmembrane helix</keyword>
<dbReference type="PROSITE" id="PS00211">
    <property type="entry name" value="ABC_TRANSPORTER_1"/>
    <property type="match status" value="2"/>
</dbReference>
<keyword evidence="8 9" id="KW-0472">Membrane</keyword>
<comment type="subcellular location">
    <subcellularLocation>
        <location evidence="1">Membrane</location>
        <topology evidence="1">Multi-pass membrane protein</topology>
    </subcellularLocation>
</comment>
<dbReference type="Gene3D" id="3.40.50.300">
    <property type="entry name" value="P-loop containing nucleotide triphosphate hydrolases"/>
    <property type="match status" value="2"/>
</dbReference>
<dbReference type="CDD" id="cd03249">
    <property type="entry name" value="ABC_MTABC3_MDL1_MDL2"/>
    <property type="match status" value="2"/>
</dbReference>
<dbReference type="PROSITE" id="PS50929">
    <property type="entry name" value="ABC_TM1F"/>
    <property type="match status" value="2"/>
</dbReference>
<dbReference type="InterPro" id="IPR003439">
    <property type="entry name" value="ABC_transporter-like_ATP-bd"/>
</dbReference>
<evidence type="ECO:0000259" key="11">
    <source>
        <dbReference type="PROSITE" id="PS50893"/>
    </source>
</evidence>
<dbReference type="Proteomes" id="UP000046392">
    <property type="component" value="Unplaced"/>
</dbReference>
<feature type="chain" id="PRO_5005894818" evidence="10">
    <location>
        <begin position="17"/>
        <end position="1370"/>
    </location>
</feature>
<feature type="transmembrane region" description="Helical" evidence="9">
    <location>
        <begin position="314"/>
        <end position="335"/>
    </location>
</feature>
<keyword evidence="4 9" id="KW-0812">Transmembrane</keyword>
<dbReference type="Gene3D" id="1.20.1560.10">
    <property type="entry name" value="ABC transporter type 1, transmembrane domain"/>
    <property type="match status" value="1"/>
</dbReference>
<dbReference type="STRING" id="174720.A0A0N5BT62"/>
<evidence type="ECO:0000313" key="14">
    <source>
        <dbReference type="WBParaSite" id="SPAL_0000905300.1"/>
    </source>
</evidence>